<comment type="subcellular location">
    <subcellularLocation>
        <location evidence="1">Cell envelope</location>
    </subcellularLocation>
</comment>
<dbReference type="GO" id="GO:0043190">
    <property type="term" value="C:ATP-binding cassette (ABC) transporter complex"/>
    <property type="evidence" value="ECO:0007669"/>
    <property type="project" value="InterPro"/>
</dbReference>
<evidence type="ECO:0000256" key="1">
    <source>
        <dbReference type="ARBA" id="ARBA00004196"/>
    </source>
</evidence>
<evidence type="ECO:0000259" key="6">
    <source>
        <dbReference type="Pfam" id="PF00496"/>
    </source>
</evidence>
<dbReference type="InterPro" id="IPR000914">
    <property type="entry name" value="SBP_5_dom"/>
</dbReference>
<organism evidence="7 8">
    <name type="scientific">Phytoactinopolyspora halotolerans</name>
    <dbReference type="NCBI Taxonomy" id="1981512"/>
    <lineage>
        <taxon>Bacteria</taxon>
        <taxon>Bacillati</taxon>
        <taxon>Actinomycetota</taxon>
        <taxon>Actinomycetes</taxon>
        <taxon>Jiangellales</taxon>
        <taxon>Jiangellaceae</taxon>
        <taxon>Phytoactinopolyspora</taxon>
    </lineage>
</organism>
<comment type="caution">
    <text evidence="7">The sequence shown here is derived from an EMBL/GenBank/DDBJ whole genome shotgun (WGS) entry which is preliminary data.</text>
</comment>
<dbReference type="SUPFAM" id="SSF53850">
    <property type="entry name" value="Periplasmic binding protein-like II"/>
    <property type="match status" value="1"/>
</dbReference>
<dbReference type="GO" id="GO:0015833">
    <property type="term" value="P:peptide transport"/>
    <property type="evidence" value="ECO:0007669"/>
    <property type="project" value="TreeGrafter"/>
</dbReference>
<dbReference type="EMBL" id="JAAGOA010000036">
    <property type="protein sequence ID" value="NEE04558.1"/>
    <property type="molecule type" value="Genomic_DNA"/>
</dbReference>
<keyword evidence="4 5" id="KW-0732">Signal</keyword>
<dbReference type="GO" id="GO:1904680">
    <property type="term" value="F:peptide transmembrane transporter activity"/>
    <property type="evidence" value="ECO:0007669"/>
    <property type="project" value="TreeGrafter"/>
</dbReference>
<dbReference type="Proteomes" id="UP000475214">
    <property type="component" value="Unassembled WGS sequence"/>
</dbReference>
<dbReference type="Gene3D" id="3.10.105.10">
    <property type="entry name" value="Dipeptide-binding Protein, Domain 3"/>
    <property type="match status" value="1"/>
</dbReference>
<dbReference type="PANTHER" id="PTHR30290:SF10">
    <property type="entry name" value="PERIPLASMIC OLIGOPEPTIDE-BINDING PROTEIN-RELATED"/>
    <property type="match status" value="1"/>
</dbReference>
<gene>
    <name evidence="7" type="ORF">G1H10_30775</name>
</gene>
<evidence type="ECO:0000256" key="3">
    <source>
        <dbReference type="ARBA" id="ARBA00022448"/>
    </source>
</evidence>
<dbReference type="GO" id="GO:0042597">
    <property type="term" value="C:periplasmic space"/>
    <property type="evidence" value="ECO:0007669"/>
    <property type="project" value="UniProtKB-ARBA"/>
</dbReference>
<evidence type="ECO:0000256" key="2">
    <source>
        <dbReference type="ARBA" id="ARBA00005695"/>
    </source>
</evidence>
<dbReference type="InterPro" id="IPR039424">
    <property type="entry name" value="SBP_5"/>
</dbReference>
<reference evidence="7 8" key="1">
    <citation type="submission" date="2020-02" db="EMBL/GenBank/DDBJ databases">
        <authorList>
            <person name="Li X.-J."/>
            <person name="Han X.-M."/>
        </authorList>
    </citation>
    <scope>NUCLEOTIDE SEQUENCE [LARGE SCALE GENOMIC DNA]</scope>
    <source>
        <strain evidence="7 8">CCTCC AB 2017055</strain>
    </source>
</reference>
<dbReference type="PIRSF" id="PIRSF002741">
    <property type="entry name" value="MppA"/>
    <property type="match status" value="1"/>
</dbReference>
<feature type="domain" description="Solute-binding protein family 5" evidence="6">
    <location>
        <begin position="89"/>
        <end position="433"/>
    </location>
</feature>
<dbReference type="PROSITE" id="PS51257">
    <property type="entry name" value="PROKAR_LIPOPROTEIN"/>
    <property type="match status" value="1"/>
</dbReference>
<dbReference type="RefSeq" id="WP_163745103.1">
    <property type="nucleotide sequence ID" value="NZ_JAAGOA010000036.1"/>
</dbReference>
<proteinExistence type="inferred from homology"/>
<name>A0A6L9SIQ3_9ACTN</name>
<evidence type="ECO:0000256" key="4">
    <source>
        <dbReference type="ARBA" id="ARBA00022729"/>
    </source>
</evidence>
<keyword evidence="8" id="KW-1185">Reference proteome</keyword>
<dbReference type="PANTHER" id="PTHR30290">
    <property type="entry name" value="PERIPLASMIC BINDING COMPONENT OF ABC TRANSPORTER"/>
    <property type="match status" value="1"/>
</dbReference>
<evidence type="ECO:0000256" key="5">
    <source>
        <dbReference type="SAM" id="SignalP"/>
    </source>
</evidence>
<protein>
    <submittedName>
        <fullName evidence="7">ABC transporter substrate-binding protein</fullName>
    </submittedName>
</protein>
<accession>A0A6L9SIQ3</accession>
<keyword evidence="3" id="KW-0813">Transport</keyword>
<dbReference type="AlphaFoldDB" id="A0A6L9SIQ3"/>
<comment type="similarity">
    <text evidence="2">Belongs to the bacterial solute-binding protein 5 family.</text>
</comment>
<dbReference type="InterPro" id="IPR030678">
    <property type="entry name" value="Peptide/Ni-bd"/>
</dbReference>
<dbReference type="Pfam" id="PF00496">
    <property type="entry name" value="SBP_bac_5"/>
    <property type="match status" value="1"/>
</dbReference>
<evidence type="ECO:0000313" key="8">
    <source>
        <dbReference type="Proteomes" id="UP000475214"/>
    </source>
</evidence>
<dbReference type="GO" id="GO:0030313">
    <property type="term" value="C:cell envelope"/>
    <property type="evidence" value="ECO:0007669"/>
    <property type="project" value="UniProtKB-SubCell"/>
</dbReference>
<sequence length="517" mass="55536">MYSTRRTKRRGASALAATATALALALAGCGADSDTAPPDGDPSADRSLTIAVQSGPNSLDPAQLIDGQQTFVWSGVLDTLLARDPETGELIPNAAERWEYNEDGTLLTLTLRDGMTFSDGTPVDADAVVASMERTRETPGPVQSKYSQVTDVTAVDPSTVEVHFDSFDPTFLSNIALGAGAIGHPDTLDDERTATDPVGSGPFELDVANTVPDNTYVLKKREDYWNADAIPVSTFTVRVMPDPTAQLNALQAGEIDAGTVQQRMLGQLDESAFTLSQIEANVVFVLEILDRAGETWPALGDVRVRQALNYAIDREAFVEGLLGGLGSPTVQIFNPQGEVYDPALEELYEYDPERGRELVEEAGYVGESFEIPSTFLSTAFEPTISQAFSDVGLNLEWVSVPPQQVQSAHMSGDYGLSFQVAGFNSDPSDAFSHFVPGGFSNPQNHSDPTLDELFGVINTTVDYEDAIPTYREVNAYAVEQAFEVPIAFGGTTWAARDGITYSTVGGLPPTIRAFGFE</sequence>
<feature type="signal peptide" evidence="5">
    <location>
        <begin position="1"/>
        <end position="27"/>
    </location>
</feature>
<feature type="chain" id="PRO_5039157681" evidence="5">
    <location>
        <begin position="28"/>
        <end position="517"/>
    </location>
</feature>
<evidence type="ECO:0000313" key="7">
    <source>
        <dbReference type="EMBL" id="NEE04558.1"/>
    </source>
</evidence>
<dbReference type="Gene3D" id="3.40.190.10">
    <property type="entry name" value="Periplasmic binding protein-like II"/>
    <property type="match status" value="1"/>
</dbReference>